<feature type="region of interest" description="Disordered" evidence="6">
    <location>
        <begin position="305"/>
        <end position="340"/>
    </location>
</feature>
<dbReference type="PRINTS" id="PR00053">
    <property type="entry name" value="FORKHEAD"/>
</dbReference>
<dbReference type="STRING" id="13706.A0A1X2HWE8"/>
<gene>
    <name evidence="8" type="ORF">BCR43DRAFT_451543</name>
</gene>
<dbReference type="PANTHER" id="PTHR46078:SF2">
    <property type="entry name" value="FORK-HEAD DOMAIN-CONTAINING PROTEIN"/>
    <property type="match status" value="1"/>
</dbReference>
<sequence length="352" mass="38438">MQSAPATATTSNKCKRASAKRSRSPTPPSTPPDDAPALNTSSVDEKPACSYQSLIRFAIENSTERKLTLSEIYQWVLEHCPYYRTAGSGWKNSIRHNLSLNKSFVKIPRPVNEPGKGAYWAIDYSALEAESRHKRDRSTRVKRTRSEPNVMPYPYTRPAGTDDSSSSSMSRASRSLSIPSVWASPSASAGAVSGPTASPASSSCSYYYPDMSYGQQTHATSYTGSSHTHHKQASLYTHPHQTYYADAYSYYPDSHHYSSYYTSNAHPNTTSNTSPAMNSYYSIGPQYDAALQHYYTSPLIPTHSGSGFTSTPPELAATASQSSSTASPTDEPLLSTEQPLTDALYDPLTALL</sequence>
<dbReference type="CDD" id="cd20024">
    <property type="entry name" value="FH_FOXJ2-like"/>
    <property type="match status" value="1"/>
</dbReference>
<protein>
    <recommendedName>
        <fullName evidence="7">Fork-head domain-containing protein</fullName>
    </recommendedName>
</protein>
<evidence type="ECO:0000256" key="4">
    <source>
        <dbReference type="ARBA" id="ARBA00023242"/>
    </source>
</evidence>
<accession>A0A1X2HWE8</accession>
<dbReference type="PROSITE" id="PS00658">
    <property type="entry name" value="FORK_HEAD_2"/>
    <property type="match status" value="1"/>
</dbReference>
<dbReference type="InParanoid" id="A0A1X2HWE8"/>
<evidence type="ECO:0000256" key="1">
    <source>
        <dbReference type="ARBA" id="ARBA00023015"/>
    </source>
</evidence>
<dbReference type="InterPro" id="IPR036388">
    <property type="entry name" value="WH-like_DNA-bd_sf"/>
</dbReference>
<feature type="DNA-binding region" description="Fork-head" evidence="5">
    <location>
        <begin position="46"/>
        <end position="137"/>
    </location>
</feature>
<keyword evidence="1" id="KW-0805">Transcription regulation</keyword>
<dbReference type="Proteomes" id="UP000242180">
    <property type="component" value="Unassembled WGS sequence"/>
</dbReference>
<dbReference type="InterPro" id="IPR036390">
    <property type="entry name" value="WH_DNA-bd_sf"/>
</dbReference>
<dbReference type="FunFam" id="1.10.10.10:FF:000135">
    <property type="entry name" value="forkhead box protein G1"/>
    <property type="match status" value="1"/>
</dbReference>
<dbReference type="Gene3D" id="1.10.10.10">
    <property type="entry name" value="Winged helix-like DNA-binding domain superfamily/Winged helix DNA-binding domain"/>
    <property type="match status" value="1"/>
</dbReference>
<evidence type="ECO:0000313" key="8">
    <source>
        <dbReference type="EMBL" id="ORZ03899.1"/>
    </source>
</evidence>
<feature type="region of interest" description="Disordered" evidence="6">
    <location>
        <begin position="1"/>
        <end position="44"/>
    </location>
</feature>
<feature type="compositionally biased region" description="Pro residues" evidence="6">
    <location>
        <begin position="25"/>
        <end position="34"/>
    </location>
</feature>
<dbReference type="InterPro" id="IPR001766">
    <property type="entry name" value="Fork_head_dom"/>
</dbReference>
<dbReference type="Pfam" id="PF00250">
    <property type="entry name" value="Forkhead"/>
    <property type="match status" value="1"/>
</dbReference>
<keyword evidence="9" id="KW-1185">Reference proteome</keyword>
<reference evidence="8 9" key="1">
    <citation type="submission" date="2016-07" db="EMBL/GenBank/DDBJ databases">
        <title>Pervasive Adenine N6-methylation of Active Genes in Fungi.</title>
        <authorList>
            <consortium name="DOE Joint Genome Institute"/>
            <person name="Mondo S.J."/>
            <person name="Dannebaum R.O."/>
            <person name="Kuo R.C."/>
            <person name="Labutti K."/>
            <person name="Haridas S."/>
            <person name="Kuo A."/>
            <person name="Salamov A."/>
            <person name="Ahrendt S.R."/>
            <person name="Lipzen A."/>
            <person name="Sullivan W."/>
            <person name="Andreopoulos W.B."/>
            <person name="Clum A."/>
            <person name="Lindquist E."/>
            <person name="Daum C."/>
            <person name="Ramamoorthy G.K."/>
            <person name="Gryganskyi A."/>
            <person name="Culley D."/>
            <person name="Magnuson J.K."/>
            <person name="James T.Y."/>
            <person name="O'Malley M.A."/>
            <person name="Stajich J.E."/>
            <person name="Spatafora J.W."/>
            <person name="Visel A."/>
            <person name="Grigoriev I.V."/>
        </authorList>
    </citation>
    <scope>NUCLEOTIDE SEQUENCE [LARGE SCALE GENOMIC DNA]</scope>
    <source>
        <strain evidence="8 9">NRRL 2496</strain>
    </source>
</reference>
<dbReference type="InterPro" id="IPR030456">
    <property type="entry name" value="TF_fork_head_CS_2"/>
</dbReference>
<dbReference type="EMBL" id="MCGN01000001">
    <property type="protein sequence ID" value="ORZ03899.1"/>
    <property type="molecule type" value="Genomic_DNA"/>
</dbReference>
<evidence type="ECO:0000259" key="7">
    <source>
        <dbReference type="PROSITE" id="PS50039"/>
    </source>
</evidence>
<dbReference type="SMART" id="SM00339">
    <property type="entry name" value="FH"/>
    <property type="match status" value="1"/>
</dbReference>
<dbReference type="GO" id="GO:0000981">
    <property type="term" value="F:DNA-binding transcription factor activity, RNA polymerase II-specific"/>
    <property type="evidence" value="ECO:0007669"/>
    <property type="project" value="TreeGrafter"/>
</dbReference>
<dbReference type="GO" id="GO:0005634">
    <property type="term" value="C:nucleus"/>
    <property type="evidence" value="ECO:0007669"/>
    <property type="project" value="UniProtKB-SubCell"/>
</dbReference>
<feature type="compositionally biased region" description="Basic residues" evidence="6">
    <location>
        <begin position="132"/>
        <end position="143"/>
    </location>
</feature>
<dbReference type="GO" id="GO:0000978">
    <property type="term" value="F:RNA polymerase II cis-regulatory region sequence-specific DNA binding"/>
    <property type="evidence" value="ECO:0007669"/>
    <property type="project" value="TreeGrafter"/>
</dbReference>
<evidence type="ECO:0000256" key="3">
    <source>
        <dbReference type="ARBA" id="ARBA00023163"/>
    </source>
</evidence>
<dbReference type="SUPFAM" id="SSF46785">
    <property type="entry name" value="Winged helix' DNA-binding domain"/>
    <property type="match status" value="1"/>
</dbReference>
<keyword evidence="3" id="KW-0804">Transcription</keyword>
<feature type="region of interest" description="Disordered" evidence="6">
    <location>
        <begin position="131"/>
        <end position="171"/>
    </location>
</feature>
<dbReference type="PROSITE" id="PS50039">
    <property type="entry name" value="FORK_HEAD_3"/>
    <property type="match status" value="1"/>
</dbReference>
<dbReference type="InterPro" id="IPR045912">
    <property type="entry name" value="FOXJ2/3-like"/>
</dbReference>
<organism evidence="8 9">
    <name type="scientific">Syncephalastrum racemosum</name>
    <name type="common">Filamentous fungus</name>
    <dbReference type="NCBI Taxonomy" id="13706"/>
    <lineage>
        <taxon>Eukaryota</taxon>
        <taxon>Fungi</taxon>
        <taxon>Fungi incertae sedis</taxon>
        <taxon>Mucoromycota</taxon>
        <taxon>Mucoromycotina</taxon>
        <taxon>Mucoromycetes</taxon>
        <taxon>Mucorales</taxon>
        <taxon>Syncephalastraceae</taxon>
        <taxon>Syncephalastrum</taxon>
    </lineage>
</organism>
<feature type="compositionally biased region" description="Low complexity" evidence="6">
    <location>
        <begin position="316"/>
        <end position="327"/>
    </location>
</feature>
<dbReference type="PANTHER" id="PTHR46078">
    <property type="entry name" value="FORKHEAD BOX PROTEIN J2 FAMILY MEMBER"/>
    <property type="match status" value="1"/>
</dbReference>
<dbReference type="OrthoDB" id="5954824at2759"/>
<feature type="compositionally biased region" description="Basic residues" evidence="6">
    <location>
        <begin position="13"/>
        <end position="23"/>
    </location>
</feature>
<evidence type="ECO:0000256" key="5">
    <source>
        <dbReference type="PROSITE-ProRule" id="PRU00089"/>
    </source>
</evidence>
<evidence type="ECO:0000256" key="6">
    <source>
        <dbReference type="SAM" id="MobiDB-lite"/>
    </source>
</evidence>
<feature type="domain" description="Fork-head" evidence="7">
    <location>
        <begin position="46"/>
        <end position="137"/>
    </location>
</feature>
<proteinExistence type="predicted"/>
<name>A0A1X2HWE8_SYNRA</name>
<comment type="subcellular location">
    <subcellularLocation>
        <location evidence="5">Nucleus</location>
    </subcellularLocation>
</comment>
<evidence type="ECO:0000256" key="2">
    <source>
        <dbReference type="ARBA" id="ARBA00023125"/>
    </source>
</evidence>
<keyword evidence="2 5" id="KW-0238">DNA-binding</keyword>
<keyword evidence="4 5" id="KW-0539">Nucleus</keyword>
<feature type="compositionally biased region" description="Polar residues" evidence="6">
    <location>
        <begin position="1"/>
        <end position="12"/>
    </location>
</feature>
<dbReference type="AlphaFoldDB" id="A0A1X2HWE8"/>
<dbReference type="OMA" id="RMEPEVD"/>
<comment type="caution">
    <text evidence="8">The sequence shown here is derived from an EMBL/GenBank/DDBJ whole genome shotgun (WGS) entry which is preliminary data.</text>
</comment>
<evidence type="ECO:0000313" key="9">
    <source>
        <dbReference type="Proteomes" id="UP000242180"/>
    </source>
</evidence>